<dbReference type="Proteomes" id="UP000606974">
    <property type="component" value="Unassembled WGS sequence"/>
</dbReference>
<keyword evidence="2" id="KW-1185">Reference proteome</keyword>
<accession>A0A8H7AE91</accession>
<evidence type="ECO:0000313" key="2">
    <source>
        <dbReference type="Proteomes" id="UP000606974"/>
    </source>
</evidence>
<dbReference type="AlphaFoldDB" id="A0A8H7AE91"/>
<gene>
    <name evidence="1" type="ORF">GJ744_000724</name>
</gene>
<evidence type="ECO:0000313" key="1">
    <source>
        <dbReference type="EMBL" id="KAF7505477.1"/>
    </source>
</evidence>
<protein>
    <submittedName>
        <fullName evidence="1">Uncharacterized protein</fullName>
    </submittedName>
</protein>
<organism evidence="1 2">
    <name type="scientific">Endocarpon pusillum</name>
    <dbReference type="NCBI Taxonomy" id="364733"/>
    <lineage>
        <taxon>Eukaryota</taxon>
        <taxon>Fungi</taxon>
        <taxon>Dikarya</taxon>
        <taxon>Ascomycota</taxon>
        <taxon>Pezizomycotina</taxon>
        <taxon>Eurotiomycetes</taxon>
        <taxon>Chaetothyriomycetidae</taxon>
        <taxon>Verrucariales</taxon>
        <taxon>Verrucariaceae</taxon>
        <taxon>Endocarpon</taxon>
    </lineage>
</organism>
<reference evidence="1" key="1">
    <citation type="submission" date="2020-02" db="EMBL/GenBank/DDBJ databases">
        <authorList>
            <person name="Palmer J.M."/>
        </authorList>
    </citation>
    <scope>NUCLEOTIDE SEQUENCE</scope>
    <source>
        <strain evidence="1">EPUS1.4</strain>
        <tissue evidence="1">Thallus</tissue>
    </source>
</reference>
<comment type="caution">
    <text evidence="1">The sequence shown here is derived from an EMBL/GenBank/DDBJ whole genome shotgun (WGS) entry which is preliminary data.</text>
</comment>
<name>A0A8H7AE91_9EURO</name>
<proteinExistence type="predicted"/>
<sequence>MLLLLCIATSSNSLLASFGTIRGHRFVRLTPEALLCYVILTLVAVNVFSSFDKDLLEVSDSVRHHWTEIDIVANAANIEEAKNAREAEKVQRQCE</sequence>
<dbReference type="EMBL" id="JAACFV010000108">
    <property type="protein sequence ID" value="KAF7505477.1"/>
    <property type="molecule type" value="Genomic_DNA"/>
</dbReference>